<accession>A0A1J4TVH0</accession>
<evidence type="ECO:0000313" key="2">
    <source>
        <dbReference type="EMBL" id="OIO15209.1"/>
    </source>
</evidence>
<name>A0A1J4TVH0_9BACT</name>
<proteinExistence type="predicted"/>
<reference evidence="2 3" key="1">
    <citation type="journal article" date="2016" name="Environ. Microbiol.">
        <title>Genomic resolution of a cold subsurface aquifer community provides metabolic insights for novel microbes adapted to high CO concentrations.</title>
        <authorList>
            <person name="Probst A.J."/>
            <person name="Castelle C.J."/>
            <person name="Singh A."/>
            <person name="Brown C.T."/>
            <person name="Anantharaman K."/>
            <person name="Sharon I."/>
            <person name="Hug L.A."/>
            <person name="Burstein D."/>
            <person name="Emerson J.B."/>
            <person name="Thomas B.C."/>
            <person name="Banfield J.F."/>
        </authorList>
    </citation>
    <scope>NUCLEOTIDE SEQUENCE [LARGE SCALE GENOMIC DNA]</scope>
    <source>
        <strain evidence="2">CG1_02_37_22</strain>
    </source>
</reference>
<dbReference type="Proteomes" id="UP000183120">
    <property type="component" value="Unassembled WGS sequence"/>
</dbReference>
<protein>
    <submittedName>
        <fullName evidence="2">Uncharacterized protein</fullName>
    </submittedName>
</protein>
<evidence type="ECO:0000256" key="1">
    <source>
        <dbReference type="SAM" id="MobiDB-lite"/>
    </source>
</evidence>
<feature type="compositionally biased region" description="Polar residues" evidence="1">
    <location>
        <begin position="18"/>
        <end position="29"/>
    </location>
</feature>
<evidence type="ECO:0000313" key="3">
    <source>
        <dbReference type="Proteomes" id="UP000183120"/>
    </source>
</evidence>
<gene>
    <name evidence="2" type="ORF">AUJ73_01100</name>
</gene>
<sequence length="89" mass="9858">MKNRANSGNSRPAPYGTGQDNPELNDVPSGTSKCVETIYPIPRSFMRSGNKIVQTFWQQKGICKKKVRGSSPRGGARLFLLELSLVFNE</sequence>
<feature type="compositionally biased region" description="Polar residues" evidence="1">
    <location>
        <begin position="1"/>
        <end position="10"/>
    </location>
</feature>
<comment type="caution">
    <text evidence="2">The sequence shown here is derived from an EMBL/GenBank/DDBJ whole genome shotgun (WGS) entry which is preliminary data.</text>
</comment>
<dbReference type="EMBL" id="MNUY01000016">
    <property type="protein sequence ID" value="OIO15209.1"/>
    <property type="molecule type" value="Genomic_DNA"/>
</dbReference>
<feature type="region of interest" description="Disordered" evidence="1">
    <location>
        <begin position="1"/>
        <end position="29"/>
    </location>
</feature>
<dbReference type="AlphaFoldDB" id="A0A1J4TVH0"/>
<organism evidence="2 3">
    <name type="scientific">Candidatus Gottesmanbacteria bacterium CG1_02_37_22</name>
    <dbReference type="NCBI Taxonomy" id="1805209"/>
    <lineage>
        <taxon>Bacteria</taxon>
        <taxon>Candidatus Gottesmaniibacteriota</taxon>
    </lineage>
</organism>